<keyword evidence="1" id="KW-0812">Transmembrane</keyword>
<evidence type="ECO:0000313" key="3">
    <source>
        <dbReference type="Proteomes" id="UP001375743"/>
    </source>
</evidence>
<dbReference type="PANTHER" id="PTHR34980">
    <property type="entry name" value="INNER MEMBRANE PROTEIN-RELATED-RELATED"/>
    <property type="match status" value="1"/>
</dbReference>
<accession>A0ABU8XTI5</accession>
<sequence length="154" mass="15676">MDLTTALFSLNGRLSRLAYFGYGSLAWAIGAVLIVVGAVGLAATDSGHGAQAIGLLLVLSAVGFIFWTSIAIAAKRLHDLGLSALNLVWICLLDGVCSGISEVARPSEPVLAFVLSLVPLGVGLWLLFAPGQPHDNPFGPASGKAGPQATSAPA</sequence>
<feature type="transmembrane region" description="Helical" evidence="1">
    <location>
        <begin position="55"/>
        <end position="74"/>
    </location>
</feature>
<keyword evidence="3" id="KW-1185">Reference proteome</keyword>
<evidence type="ECO:0000256" key="1">
    <source>
        <dbReference type="SAM" id="Phobius"/>
    </source>
</evidence>
<keyword evidence="1" id="KW-1133">Transmembrane helix</keyword>
<dbReference type="PANTHER" id="PTHR34980:SF3">
    <property type="entry name" value="BLR8105 PROTEIN"/>
    <property type="match status" value="1"/>
</dbReference>
<keyword evidence="1" id="KW-0472">Membrane</keyword>
<dbReference type="InterPro" id="IPR008523">
    <property type="entry name" value="DUF805"/>
</dbReference>
<comment type="caution">
    <text evidence="2">The sequence shown here is derived from an EMBL/GenBank/DDBJ whole genome shotgun (WGS) entry which is preliminary data.</text>
</comment>
<organism evidence="2 3">
    <name type="scientific">Benzoatithermus flavus</name>
    <dbReference type="NCBI Taxonomy" id="3108223"/>
    <lineage>
        <taxon>Bacteria</taxon>
        <taxon>Pseudomonadati</taxon>
        <taxon>Pseudomonadota</taxon>
        <taxon>Alphaproteobacteria</taxon>
        <taxon>Geminicoccales</taxon>
        <taxon>Geminicoccaceae</taxon>
        <taxon>Benzoatithermus</taxon>
    </lineage>
</organism>
<dbReference type="Pfam" id="PF05656">
    <property type="entry name" value="DUF805"/>
    <property type="match status" value="1"/>
</dbReference>
<dbReference type="EMBL" id="JBBLZC010000014">
    <property type="protein sequence ID" value="MEK0084369.1"/>
    <property type="molecule type" value="Genomic_DNA"/>
</dbReference>
<dbReference type="Proteomes" id="UP001375743">
    <property type="component" value="Unassembled WGS sequence"/>
</dbReference>
<dbReference type="RefSeq" id="WP_418160219.1">
    <property type="nucleotide sequence ID" value="NZ_JBBLZC010000014.1"/>
</dbReference>
<name>A0ABU8XTI5_9PROT</name>
<proteinExistence type="predicted"/>
<protein>
    <submittedName>
        <fullName evidence="2">DUF805 domain-containing protein</fullName>
    </submittedName>
</protein>
<feature type="transmembrane region" description="Helical" evidence="1">
    <location>
        <begin position="109"/>
        <end position="128"/>
    </location>
</feature>
<reference evidence="2 3" key="1">
    <citation type="submission" date="2024-01" db="EMBL/GenBank/DDBJ databases">
        <title>Multi-omics insights into the function and evolution of sodium benzoate biodegradation pathways in Benzoatithermus flavus gen. nov., sp. nov. from hot spring.</title>
        <authorList>
            <person name="Hu C.-J."/>
            <person name="Li W.-J."/>
        </authorList>
    </citation>
    <scope>NUCLEOTIDE SEQUENCE [LARGE SCALE GENOMIC DNA]</scope>
    <source>
        <strain evidence="2 3">SYSU G07066</strain>
    </source>
</reference>
<feature type="transmembrane region" description="Helical" evidence="1">
    <location>
        <begin position="20"/>
        <end position="43"/>
    </location>
</feature>
<gene>
    <name evidence="2" type="ORF">U1T56_14525</name>
</gene>
<evidence type="ECO:0000313" key="2">
    <source>
        <dbReference type="EMBL" id="MEK0084369.1"/>
    </source>
</evidence>